<evidence type="ECO:0000259" key="1">
    <source>
        <dbReference type="PROSITE" id="PS51352"/>
    </source>
</evidence>
<dbReference type="InterPro" id="IPR000866">
    <property type="entry name" value="AhpC/TSA"/>
</dbReference>
<protein>
    <recommendedName>
        <fullName evidence="1">Thioredoxin domain-containing protein</fullName>
    </recommendedName>
</protein>
<accession>A0A3B0X446</accession>
<dbReference type="InterPro" id="IPR050553">
    <property type="entry name" value="Thioredoxin_ResA/DsbE_sf"/>
</dbReference>
<organism evidence="2">
    <name type="scientific">hydrothermal vent metagenome</name>
    <dbReference type="NCBI Taxonomy" id="652676"/>
    <lineage>
        <taxon>unclassified sequences</taxon>
        <taxon>metagenomes</taxon>
        <taxon>ecological metagenomes</taxon>
    </lineage>
</organism>
<dbReference type="EMBL" id="UOFG01000191">
    <property type="protein sequence ID" value="VAW63085.1"/>
    <property type="molecule type" value="Genomic_DNA"/>
</dbReference>
<dbReference type="PANTHER" id="PTHR42852:SF13">
    <property type="entry name" value="PROTEIN DIPZ"/>
    <property type="match status" value="1"/>
</dbReference>
<dbReference type="SUPFAM" id="SSF52833">
    <property type="entry name" value="Thioredoxin-like"/>
    <property type="match status" value="1"/>
</dbReference>
<dbReference type="PROSITE" id="PS51352">
    <property type="entry name" value="THIOREDOXIN_2"/>
    <property type="match status" value="1"/>
</dbReference>
<dbReference type="Gene3D" id="3.40.30.10">
    <property type="entry name" value="Glutaredoxin"/>
    <property type="match status" value="1"/>
</dbReference>
<dbReference type="GO" id="GO:0016491">
    <property type="term" value="F:oxidoreductase activity"/>
    <property type="evidence" value="ECO:0007669"/>
    <property type="project" value="InterPro"/>
</dbReference>
<gene>
    <name evidence="2" type="ORF">MNBD_GAMMA11-212</name>
</gene>
<sequence length="179" mass="20665">MTMPLQRLPNTFKALLLCLCMAIYTLASPAMANDEPEDENKQRAWNFTLKSQHGKNIKLSELRGNVIALNFWATWCGTCIQQFPFLNAYYQKNRNRGFIMLSVNIDEDLGKASRLVSKRQFGYPVLFDPANQASRLYSVDDLPTLYLIDRDGYIRYSLDDEKIKQQGITQQVIEDLLNE</sequence>
<dbReference type="CDD" id="cd02966">
    <property type="entry name" value="TlpA_like_family"/>
    <property type="match status" value="1"/>
</dbReference>
<feature type="domain" description="Thioredoxin" evidence="1">
    <location>
        <begin position="38"/>
        <end position="178"/>
    </location>
</feature>
<dbReference type="GO" id="GO:0016209">
    <property type="term" value="F:antioxidant activity"/>
    <property type="evidence" value="ECO:0007669"/>
    <property type="project" value="InterPro"/>
</dbReference>
<dbReference type="Pfam" id="PF00578">
    <property type="entry name" value="AhpC-TSA"/>
    <property type="match status" value="1"/>
</dbReference>
<dbReference type="AlphaFoldDB" id="A0A3B0X446"/>
<name>A0A3B0X446_9ZZZZ</name>
<reference evidence="2" key="1">
    <citation type="submission" date="2018-06" db="EMBL/GenBank/DDBJ databases">
        <authorList>
            <person name="Zhirakovskaya E."/>
        </authorList>
    </citation>
    <scope>NUCLEOTIDE SEQUENCE</scope>
</reference>
<evidence type="ECO:0000313" key="2">
    <source>
        <dbReference type="EMBL" id="VAW63085.1"/>
    </source>
</evidence>
<dbReference type="InterPro" id="IPR013766">
    <property type="entry name" value="Thioredoxin_domain"/>
</dbReference>
<dbReference type="InterPro" id="IPR036249">
    <property type="entry name" value="Thioredoxin-like_sf"/>
</dbReference>
<dbReference type="PANTHER" id="PTHR42852">
    <property type="entry name" value="THIOL:DISULFIDE INTERCHANGE PROTEIN DSBE"/>
    <property type="match status" value="1"/>
</dbReference>
<proteinExistence type="predicted"/>